<evidence type="ECO:0000256" key="2">
    <source>
        <dbReference type="ARBA" id="ARBA00022692"/>
    </source>
</evidence>
<dbReference type="PANTHER" id="PTHR10489:SF952">
    <property type="entry name" value="TYPE-2 ANGIOTENSIN II RECEPTOR"/>
    <property type="match status" value="1"/>
</dbReference>
<feature type="domain" description="G-protein coupled receptors family 1 profile" evidence="9">
    <location>
        <begin position="60"/>
        <end position="92"/>
    </location>
</feature>
<protein>
    <recommendedName>
        <fullName evidence="9">G-protein coupled receptors family 1 profile domain-containing protein</fullName>
    </recommendedName>
</protein>
<name>A0A9Q0XD69_9SAUR</name>
<dbReference type="InterPro" id="IPR000276">
    <property type="entry name" value="GPCR_Rhodpsn"/>
</dbReference>
<dbReference type="GO" id="GO:0007204">
    <property type="term" value="P:positive regulation of cytosolic calcium ion concentration"/>
    <property type="evidence" value="ECO:0007669"/>
    <property type="project" value="TreeGrafter"/>
</dbReference>
<keyword evidence="4" id="KW-0297">G-protein coupled receptor</keyword>
<evidence type="ECO:0000313" key="11">
    <source>
        <dbReference type="Proteomes" id="UP001142489"/>
    </source>
</evidence>
<evidence type="ECO:0000256" key="6">
    <source>
        <dbReference type="ARBA" id="ARBA00023170"/>
    </source>
</evidence>
<evidence type="ECO:0000313" key="10">
    <source>
        <dbReference type="EMBL" id="KAJ7310390.1"/>
    </source>
</evidence>
<keyword evidence="5 8" id="KW-0472">Membrane</keyword>
<evidence type="ECO:0000256" key="8">
    <source>
        <dbReference type="SAM" id="Phobius"/>
    </source>
</evidence>
<dbReference type="OrthoDB" id="10005568at2759"/>
<dbReference type="AlphaFoldDB" id="A0A9Q0XD69"/>
<dbReference type="PROSITE" id="PS50262">
    <property type="entry name" value="G_PROTEIN_RECEP_F1_2"/>
    <property type="match status" value="1"/>
</dbReference>
<dbReference type="PANTHER" id="PTHR10489">
    <property type="entry name" value="CELL ADHESION MOLECULE"/>
    <property type="match status" value="1"/>
</dbReference>
<reference evidence="10" key="1">
    <citation type="journal article" date="2023" name="DNA Res.">
        <title>Chromosome-level genome assembly of Phrynocephalus forsythii using third-generation DNA sequencing and Hi-C analysis.</title>
        <authorList>
            <person name="Qi Y."/>
            <person name="Zhao W."/>
            <person name="Zhao Y."/>
            <person name="Niu C."/>
            <person name="Cao S."/>
            <person name="Zhang Y."/>
        </authorList>
    </citation>
    <scope>NUCLEOTIDE SEQUENCE</scope>
    <source>
        <tissue evidence="10">Muscle</tissue>
    </source>
</reference>
<gene>
    <name evidence="10" type="ORF">JRQ81_007304</name>
</gene>
<organism evidence="10 11">
    <name type="scientific">Phrynocephalus forsythii</name>
    <dbReference type="NCBI Taxonomy" id="171643"/>
    <lineage>
        <taxon>Eukaryota</taxon>
        <taxon>Metazoa</taxon>
        <taxon>Chordata</taxon>
        <taxon>Craniata</taxon>
        <taxon>Vertebrata</taxon>
        <taxon>Euteleostomi</taxon>
        <taxon>Lepidosauria</taxon>
        <taxon>Squamata</taxon>
        <taxon>Bifurcata</taxon>
        <taxon>Unidentata</taxon>
        <taxon>Episquamata</taxon>
        <taxon>Toxicofera</taxon>
        <taxon>Iguania</taxon>
        <taxon>Acrodonta</taxon>
        <taxon>Agamidae</taxon>
        <taxon>Agaminae</taxon>
        <taxon>Phrynocephalus</taxon>
    </lineage>
</organism>
<comment type="subcellular location">
    <subcellularLocation>
        <location evidence="1">Membrane</location>
    </subcellularLocation>
</comment>
<keyword evidence="3 8" id="KW-1133">Transmembrane helix</keyword>
<dbReference type="GO" id="GO:0019957">
    <property type="term" value="F:C-C chemokine binding"/>
    <property type="evidence" value="ECO:0007669"/>
    <property type="project" value="TreeGrafter"/>
</dbReference>
<keyword evidence="6" id="KW-0675">Receptor</keyword>
<proteinExistence type="predicted"/>
<dbReference type="GO" id="GO:0019722">
    <property type="term" value="P:calcium-mediated signaling"/>
    <property type="evidence" value="ECO:0007669"/>
    <property type="project" value="TreeGrafter"/>
</dbReference>
<evidence type="ECO:0000256" key="4">
    <source>
        <dbReference type="ARBA" id="ARBA00023040"/>
    </source>
</evidence>
<feature type="transmembrane region" description="Helical" evidence="8">
    <location>
        <begin position="45"/>
        <end position="70"/>
    </location>
</feature>
<evidence type="ECO:0000256" key="5">
    <source>
        <dbReference type="ARBA" id="ARBA00023136"/>
    </source>
</evidence>
<evidence type="ECO:0000256" key="3">
    <source>
        <dbReference type="ARBA" id="ARBA00022989"/>
    </source>
</evidence>
<evidence type="ECO:0000256" key="7">
    <source>
        <dbReference type="ARBA" id="ARBA00023224"/>
    </source>
</evidence>
<dbReference type="Pfam" id="PF00001">
    <property type="entry name" value="7tm_1"/>
    <property type="match status" value="1"/>
</dbReference>
<dbReference type="PRINTS" id="PR00237">
    <property type="entry name" value="GPCRRHODOPSN"/>
</dbReference>
<dbReference type="SUPFAM" id="SSF81321">
    <property type="entry name" value="Family A G protein-coupled receptor-like"/>
    <property type="match status" value="1"/>
</dbReference>
<dbReference type="GO" id="GO:0009897">
    <property type="term" value="C:external side of plasma membrane"/>
    <property type="evidence" value="ECO:0007669"/>
    <property type="project" value="TreeGrafter"/>
</dbReference>
<dbReference type="Gene3D" id="1.20.1070.10">
    <property type="entry name" value="Rhodopsin 7-helix transmembrane proteins"/>
    <property type="match status" value="1"/>
</dbReference>
<dbReference type="GO" id="GO:0030593">
    <property type="term" value="P:neutrophil chemotaxis"/>
    <property type="evidence" value="ECO:0007669"/>
    <property type="project" value="TreeGrafter"/>
</dbReference>
<dbReference type="GO" id="GO:0006955">
    <property type="term" value="P:immune response"/>
    <property type="evidence" value="ECO:0007669"/>
    <property type="project" value="TreeGrafter"/>
</dbReference>
<comment type="caution">
    <text evidence="10">The sequence shown here is derived from an EMBL/GenBank/DDBJ whole genome shotgun (WGS) entry which is preliminary data.</text>
</comment>
<evidence type="ECO:0000259" key="9">
    <source>
        <dbReference type="PROSITE" id="PS50262"/>
    </source>
</evidence>
<sequence length="92" mass="10031">MPGSNDSLAMAMEETPQGLLHQSPTNVSAWTSTCPILPSSYQFVLIPVLYCIIFILGLVGNSIVIAVLCWQRNPKTVANIYILNLAVADLLR</sequence>
<dbReference type="InterPro" id="IPR050119">
    <property type="entry name" value="CCR1-9-like"/>
</dbReference>
<keyword evidence="11" id="KW-1185">Reference proteome</keyword>
<evidence type="ECO:0000256" key="1">
    <source>
        <dbReference type="ARBA" id="ARBA00004370"/>
    </source>
</evidence>
<keyword evidence="2 8" id="KW-0812">Transmembrane</keyword>
<dbReference type="InterPro" id="IPR017452">
    <property type="entry name" value="GPCR_Rhodpsn_7TM"/>
</dbReference>
<dbReference type="GO" id="GO:0016493">
    <property type="term" value="F:C-C chemokine receptor activity"/>
    <property type="evidence" value="ECO:0007669"/>
    <property type="project" value="TreeGrafter"/>
</dbReference>
<keyword evidence="7" id="KW-0807">Transducer</keyword>
<dbReference type="EMBL" id="JAPFRF010000015">
    <property type="protein sequence ID" value="KAJ7310390.1"/>
    <property type="molecule type" value="Genomic_DNA"/>
</dbReference>
<accession>A0A9Q0XD69</accession>
<dbReference type="Proteomes" id="UP001142489">
    <property type="component" value="Unassembled WGS sequence"/>
</dbReference>